<evidence type="ECO:0000313" key="3">
    <source>
        <dbReference type="EMBL" id="KAB2812699.1"/>
    </source>
</evidence>
<dbReference type="AlphaFoldDB" id="A0A7J5E371"/>
<proteinExistence type="predicted"/>
<dbReference type="InterPro" id="IPR013783">
    <property type="entry name" value="Ig-like_fold"/>
</dbReference>
<protein>
    <recommendedName>
        <fullName evidence="2">CARDB domain-containing protein</fullName>
    </recommendedName>
</protein>
<gene>
    <name evidence="3" type="ORF">F9L07_13215</name>
</gene>
<reference evidence="3 4" key="1">
    <citation type="submission" date="2019-09" db="EMBL/GenBank/DDBJ databases">
        <title>Pimelobacter sp. isolated from Paulinella.</title>
        <authorList>
            <person name="Jeong S.E."/>
        </authorList>
    </citation>
    <scope>NUCLEOTIDE SEQUENCE [LARGE SCALE GENOMIC DNA]</scope>
    <source>
        <strain evidence="3 4">Pch-N</strain>
    </source>
</reference>
<accession>A0A7J5E371</accession>
<feature type="region of interest" description="Disordered" evidence="1">
    <location>
        <begin position="1"/>
        <end position="31"/>
    </location>
</feature>
<dbReference type="InterPro" id="IPR011635">
    <property type="entry name" value="CARDB"/>
</dbReference>
<dbReference type="Pfam" id="PF07705">
    <property type="entry name" value="CARDB"/>
    <property type="match status" value="1"/>
</dbReference>
<evidence type="ECO:0000256" key="1">
    <source>
        <dbReference type="SAM" id="MobiDB-lite"/>
    </source>
</evidence>
<evidence type="ECO:0000313" key="4">
    <source>
        <dbReference type="Proteomes" id="UP000449906"/>
    </source>
</evidence>
<organism evidence="3 4">
    <name type="scientific">Nocardioides simplex</name>
    <name type="common">Arthrobacter simplex</name>
    <dbReference type="NCBI Taxonomy" id="2045"/>
    <lineage>
        <taxon>Bacteria</taxon>
        <taxon>Bacillati</taxon>
        <taxon>Actinomycetota</taxon>
        <taxon>Actinomycetes</taxon>
        <taxon>Propionibacteriales</taxon>
        <taxon>Nocardioidaceae</taxon>
        <taxon>Pimelobacter</taxon>
    </lineage>
</organism>
<dbReference type="Gene3D" id="2.60.40.10">
    <property type="entry name" value="Immunoglobulins"/>
    <property type="match status" value="1"/>
</dbReference>
<dbReference type="EMBL" id="WBVM01000001">
    <property type="protein sequence ID" value="KAB2812699.1"/>
    <property type="molecule type" value="Genomic_DNA"/>
</dbReference>
<feature type="domain" description="CARDB" evidence="2">
    <location>
        <begin position="68"/>
        <end position="177"/>
    </location>
</feature>
<sequence length="378" mass="40285">MSGRSGTPGPASRAARTCIVDPTSDGRQKRTRSMQARRTAAAAALTVLGASLVTVGTGPDAGAAAPRADLVVSTVGSPPAKVRHGSRFNLGATVANKGRAAAKPSSLRFYLSKDRLRGAGDITAGTVPVPKVKARKKRVVSGRVDVPWGTADGKYWVIACADATRRVKETKEGNNCQASKTQVEVDTALHAALVGRLTFVDQGQRTDPATGRVETWRHTASASISMKIDGPRHNPRFASTGSTYARNGSVIGREVTPSCVYDRERDEAGGGTLRYTGDRFTDDIFGHFTRTDLSGVRVGLFMRADWTETSKQTGQGQFPCDNTSRTTTGTGLDVSDIELKEVASTTHAITYRVVGWVAEQGTTSDWDKVEGTLTLTLR</sequence>
<evidence type="ECO:0000259" key="2">
    <source>
        <dbReference type="Pfam" id="PF07705"/>
    </source>
</evidence>
<comment type="caution">
    <text evidence="3">The sequence shown here is derived from an EMBL/GenBank/DDBJ whole genome shotgun (WGS) entry which is preliminary data.</text>
</comment>
<dbReference type="Proteomes" id="UP000449906">
    <property type="component" value="Unassembled WGS sequence"/>
</dbReference>
<dbReference type="GO" id="GO:0005975">
    <property type="term" value="P:carbohydrate metabolic process"/>
    <property type="evidence" value="ECO:0007669"/>
    <property type="project" value="UniProtKB-ARBA"/>
</dbReference>
<name>A0A7J5E371_NOCSI</name>